<proteinExistence type="predicted"/>
<dbReference type="AlphaFoldDB" id="A0A833J8T2"/>
<organism evidence="1 2">
    <name type="scientific">Methylorubrum populi</name>
    <dbReference type="NCBI Taxonomy" id="223967"/>
    <lineage>
        <taxon>Bacteria</taxon>
        <taxon>Pseudomonadati</taxon>
        <taxon>Pseudomonadota</taxon>
        <taxon>Alphaproteobacteria</taxon>
        <taxon>Hyphomicrobiales</taxon>
        <taxon>Methylobacteriaceae</taxon>
        <taxon>Methylorubrum</taxon>
    </lineage>
</organism>
<comment type="caution">
    <text evidence="1">The sequence shown here is derived from an EMBL/GenBank/DDBJ whole genome shotgun (WGS) entry which is preliminary data.</text>
</comment>
<dbReference type="EMBL" id="WEKV01000009">
    <property type="protein sequence ID" value="KAB7785601.1"/>
    <property type="molecule type" value="Genomic_DNA"/>
</dbReference>
<evidence type="ECO:0000313" key="2">
    <source>
        <dbReference type="Proteomes" id="UP000469949"/>
    </source>
</evidence>
<evidence type="ECO:0000313" key="1">
    <source>
        <dbReference type="EMBL" id="KAB7785601.1"/>
    </source>
</evidence>
<sequence>MFCSAISLALRHSIYYPPVSSHGCYARAAGCAAACQSPDVRLPRHPRAVARGLQRGSGNGTDGG</sequence>
<gene>
    <name evidence="1" type="ORF">F8B43_2102</name>
</gene>
<protein>
    <submittedName>
        <fullName evidence="1">Uncharacterized protein</fullName>
    </submittedName>
</protein>
<dbReference type="Proteomes" id="UP000469949">
    <property type="component" value="Unassembled WGS sequence"/>
</dbReference>
<reference evidence="1 2" key="1">
    <citation type="submission" date="2019-10" db="EMBL/GenBank/DDBJ databases">
        <title>Draft Genome Sequence of the Caffeine Degrading Methylotroph Methylorubrum populi PINKEL.</title>
        <authorList>
            <person name="Dawson S.C."/>
            <person name="Zhang X."/>
            <person name="Wright M.E."/>
            <person name="Sharma G."/>
            <person name="Langner J.T."/>
            <person name="Ditty J.L."/>
            <person name="Subuyuj G.A."/>
        </authorList>
    </citation>
    <scope>NUCLEOTIDE SEQUENCE [LARGE SCALE GENOMIC DNA]</scope>
    <source>
        <strain evidence="1 2">Pinkel</strain>
    </source>
</reference>
<name>A0A833J8T2_9HYPH</name>
<accession>A0A833J8T2</accession>